<name>A0A1H9CLZ6_9GAMM</name>
<dbReference type="Proteomes" id="UP000198749">
    <property type="component" value="Unassembled WGS sequence"/>
</dbReference>
<evidence type="ECO:0000313" key="2">
    <source>
        <dbReference type="Proteomes" id="UP000198749"/>
    </source>
</evidence>
<keyword evidence="2" id="KW-1185">Reference proteome</keyword>
<proteinExistence type="predicted"/>
<gene>
    <name evidence="1" type="ORF">SAMN03080615_00053</name>
</gene>
<dbReference type="Pfam" id="PF09626">
    <property type="entry name" value="DHC"/>
    <property type="match status" value="1"/>
</dbReference>
<evidence type="ECO:0000313" key="1">
    <source>
        <dbReference type="EMBL" id="SEQ02246.1"/>
    </source>
</evidence>
<sequence>MAGYIRYGVAGSFIVAAWGLGLTGVSNASGTYSAGNATTAEAVVYREECGACHVAYPARLLPAESWSTIMTTLDDHFGENAEVSDETAAMISAYLTDNAGKPGRGMLKRVKGDAPLRITELPYFVRKHDEVPERMVSGNAEVGSFSNCNACHQRAESGDFDEDSVRIPGYGRWDD</sequence>
<dbReference type="EMBL" id="FOGB01000001">
    <property type="protein sequence ID" value="SEQ02246.1"/>
    <property type="molecule type" value="Genomic_DNA"/>
</dbReference>
<reference evidence="2" key="1">
    <citation type="submission" date="2016-10" db="EMBL/GenBank/DDBJ databases">
        <authorList>
            <person name="Varghese N."/>
            <person name="Submissions S."/>
        </authorList>
    </citation>
    <scope>NUCLEOTIDE SEQUENCE [LARGE SCALE GENOMIC DNA]</scope>
    <source>
        <strain evidence="2">DSM 18887</strain>
    </source>
</reference>
<dbReference type="AlphaFoldDB" id="A0A1H9CLZ6"/>
<dbReference type="STRING" id="355243.SAMN03080615_00053"/>
<dbReference type="InterPro" id="IPR018588">
    <property type="entry name" value="Dihaem_cytochrome-c"/>
</dbReference>
<dbReference type="RefSeq" id="WP_217647364.1">
    <property type="nucleotide sequence ID" value="NZ_AP025284.1"/>
</dbReference>
<organism evidence="1 2">
    <name type="scientific">Amphritea atlantica</name>
    <dbReference type="NCBI Taxonomy" id="355243"/>
    <lineage>
        <taxon>Bacteria</taxon>
        <taxon>Pseudomonadati</taxon>
        <taxon>Pseudomonadota</taxon>
        <taxon>Gammaproteobacteria</taxon>
        <taxon>Oceanospirillales</taxon>
        <taxon>Oceanospirillaceae</taxon>
        <taxon>Amphritea</taxon>
    </lineage>
</organism>
<accession>A0A1H9CLZ6</accession>
<protein>
    <submittedName>
        <fullName evidence="1">Dihaem cytochrome c</fullName>
    </submittedName>
</protein>